<dbReference type="GO" id="GO:0000160">
    <property type="term" value="P:phosphorelay signal transduction system"/>
    <property type="evidence" value="ECO:0007669"/>
    <property type="project" value="InterPro"/>
</dbReference>
<feature type="DNA-binding region" description="OmpR/PhoB-type" evidence="3">
    <location>
        <begin position="17"/>
        <end position="118"/>
    </location>
</feature>
<proteinExistence type="inferred from homology"/>
<dbReference type="RefSeq" id="WP_086452359.1">
    <property type="nucleotide sequence ID" value="NZ_MSPP01000006.1"/>
</dbReference>
<comment type="similarity">
    <text evidence="1">Belongs to the AfsR/DnrI/RedD regulatory family.</text>
</comment>
<dbReference type="InterPro" id="IPR005158">
    <property type="entry name" value="BTAD"/>
</dbReference>
<evidence type="ECO:0000259" key="4">
    <source>
        <dbReference type="PROSITE" id="PS51755"/>
    </source>
</evidence>
<dbReference type="AlphaFoldDB" id="A0A251WV48"/>
<dbReference type="EMBL" id="MSPP01000006">
    <property type="protein sequence ID" value="OUD08327.1"/>
    <property type="molecule type" value="Genomic_DNA"/>
</dbReference>
<dbReference type="PANTHER" id="PTHR35807">
    <property type="entry name" value="TRANSCRIPTIONAL REGULATOR REDD-RELATED"/>
    <property type="match status" value="1"/>
</dbReference>
<evidence type="ECO:0000256" key="1">
    <source>
        <dbReference type="ARBA" id="ARBA00005820"/>
    </source>
</evidence>
<evidence type="ECO:0000256" key="2">
    <source>
        <dbReference type="ARBA" id="ARBA00023125"/>
    </source>
</evidence>
<dbReference type="Proteomes" id="UP000194664">
    <property type="component" value="Unassembled WGS sequence"/>
</dbReference>
<gene>
    <name evidence="5" type="ORF">BVC71_14240</name>
</gene>
<name>A0A251WV48_9RHOB</name>
<organism evidence="5 6">
    <name type="scientific">Marivivens niveibacter</name>
    <dbReference type="NCBI Taxonomy" id="1930667"/>
    <lineage>
        <taxon>Bacteria</taxon>
        <taxon>Pseudomonadati</taxon>
        <taxon>Pseudomonadota</taxon>
        <taxon>Alphaproteobacteria</taxon>
        <taxon>Rhodobacterales</taxon>
        <taxon>Paracoccaceae</taxon>
        <taxon>Marivivens group</taxon>
        <taxon>Marivivens</taxon>
    </lineage>
</organism>
<dbReference type="SMART" id="SM01043">
    <property type="entry name" value="BTAD"/>
    <property type="match status" value="1"/>
</dbReference>
<dbReference type="Pfam" id="PF03704">
    <property type="entry name" value="BTAD"/>
    <property type="match status" value="1"/>
</dbReference>
<dbReference type="PROSITE" id="PS51755">
    <property type="entry name" value="OMPR_PHOB"/>
    <property type="match status" value="1"/>
</dbReference>
<feature type="domain" description="OmpR/PhoB-type" evidence="4">
    <location>
        <begin position="17"/>
        <end position="118"/>
    </location>
</feature>
<dbReference type="SUPFAM" id="SSF48452">
    <property type="entry name" value="TPR-like"/>
    <property type="match status" value="1"/>
</dbReference>
<comment type="caution">
    <text evidence="5">The sequence shown here is derived from an EMBL/GenBank/DDBJ whole genome shotgun (WGS) entry which is preliminary data.</text>
</comment>
<evidence type="ECO:0000313" key="6">
    <source>
        <dbReference type="Proteomes" id="UP000194664"/>
    </source>
</evidence>
<protein>
    <recommendedName>
        <fullName evidence="4">OmpR/PhoB-type domain-containing protein</fullName>
    </recommendedName>
</protein>
<dbReference type="InterPro" id="IPR051677">
    <property type="entry name" value="AfsR-DnrI-RedD_regulator"/>
</dbReference>
<dbReference type="OrthoDB" id="341967at2"/>
<dbReference type="Pfam" id="PF00486">
    <property type="entry name" value="Trans_reg_C"/>
    <property type="match status" value="1"/>
</dbReference>
<dbReference type="InterPro" id="IPR016032">
    <property type="entry name" value="Sig_transdc_resp-reg_C-effctor"/>
</dbReference>
<reference evidence="5 6" key="1">
    <citation type="submission" date="2016-12" db="EMBL/GenBank/DDBJ databases">
        <title>The draft genome sequence of HSLHS2.</title>
        <authorList>
            <person name="Hu D."/>
            <person name="Wang L."/>
            <person name="Shao Z."/>
        </authorList>
    </citation>
    <scope>NUCLEOTIDE SEQUENCE [LARGE SCALE GENOMIC DNA]</scope>
    <source>
        <strain evidence="5">MCCC 1A06712</strain>
    </source>
</reference>
<keyword evidence="2 3" id="KW-0238">DNA-binding</keyword>
<dbReference type="GO" id="GO:0003677">
    <property type="term" value="F:DNA binding"/>
    <property type="evidence" value="ECO:0007669"/>
    <property type="project" value="UniProtKB-UniRule"/>
</dbReference>
<dbReference type="GO" id="GO:0006355">
    <property type="term" value="P:regulation of DNA-templated transcription"/>
    <property type="evidence" value="ECO:0007669"/>
    <property type="project" value="InterPro"/>
</dbReference>
<keyword evidence="6" id="KW-1185">Reference proteome</keyword>
<evidence type="ECO:0000256" key="3">
    <source>
        <dbReference type="PROSITE-ProRule" id="PRU01091"/>
    </source>
</evidence>
<sequence>MTTRFHLPISANPLPKEEKAVTGEVRLLGPITAKSQNGSPIAFASKREKELLATLAIKQGRPVSRDFILDRIWGRDDLTAKKALNTSLWRLRSAIKDTGCAPDNWIASDSDALCLLYDNGPWVDVETFLRRCKTPDCLTGVLESVNLYRGDFANDLSSDWVEDERRTLCDAYTQLLSLSVEMLHDTDDLKTLQDYASRLISHDPFEEQGWRALIHVHLERGNRGQALRLYQDLEKRLLDELGVSPSVETRALYHFCCDEGLETTNVARKMQDLSNEVKDLRVALRAALSDLRAVCDSLSNL</sequence>
<dbReference type="SUPFAM" id="SSF46894">
    <property type="entry name" value="C-terminal effector domain of the bipartite response regulators"/>
    <property type="match status" value="1"/>
</dbReference>
<evidence type="ECO:0000313" key="5">
    <source>
        <dbReference type="EMBL" id="OUD08327.1"/>
    </source>
</evidence>
<dbReference type="SMART" id="SM00862">
    <property type="entry name" value="Trans_reg_C"/>
    <property type="match status" value="1"/>
</dbReference>
<dbReference type="Gene3D" id="1.10.10.10">
    <property type="entry name" value="Winged helix-like DNA-binding domain superfamily/Winged helix DNA-binding domain"/>
    <property type="match status" value="1"/>
</dbReference>
<dbReference type="InterPro" id="IPR001867">
    <property type="entry name" value="OmpR/PhoB-type_DNA-bd"/>
</dbReference>
<dbReference type="Gene3D" id="1.25.40.10">
    <property type="entry name" value="Tetratricopeptide repeat domain"/>
    <property type="match status" value="1"/>
</dbReference>
<dbReference type="InterPro" id="IPR036388">
    <property type="entry name" value="WH-like_DNA-bd_sf"/>
</dbReference>
<accession>A0A251WV48</accession>
<dbReference type="InterPro" id="IPR011990">
    <property type="entry name" value="TPR-like_helical_dom_sf"/>
</dbReference>